<organism evidence="1 2">
    <name type="scientific">Nitratireductor basaltis</name>
    <dbReference type="NCBI Taxonomy" id="472175"/>
    <lineage>
        <taxon>Bacteria</taxon>
        <taxon>Pseudomonadati</taxon>
        <taxon>Pseudomonadota</taxon>
        <taxon>Alphaproteobacteria</taxon>
        <taxon>Hyphomicrobiales</taxon>
        <taxon>Phyllobacteriaceae</taxon>
        <taxon>Nitratireductor</taxon>
    </lineage>
</organism>
<evidence type="ECO:0000313" key="1">
    <source>
        <dbReference type="EMBL" id="KFB10336.1"/>
    </source>
</evidence>
<dbReference type="AlphaFoldDB" id="A0A084UBK0"/>
<dbReference type="STRING" id="472175.EL18_01367"/>
<sequence>MSISAGKLDRKITIQRFTETTNEYNEPIQTWADFISVRAQRKDVSDGEKFAAGQVGSTLMARFTTRSSEQSRTIKPTDRISHEGAIWQIIGLKEAGEGRRRFIEITAQRDMD</sequence>
<name>A0A084UBK0_9HYPH</name>
<keyword evidence="2" id="KW-1185">Reference proteome</keyword>
<reference evidence="1 2" key="1">
    <citation type="submission" date="2014-05" db="EMBL/GenBank/DDBJ databases">
        <title>Draft Genome Sequence of Nitratireductor basaltis Strain UMTGB225, A Marine Bacterium Isolated from Green Barrel Tunicate.</title>
        <authorList>
            <person name="Gan H.Y."/>
        </authorList>
    </citation>
    <scope>NUCLEOTIDE SEQUENCE [LARGE SCALE GENOMIC DNA]</scope>
    <source>
        <strain evidence="1 2">UMTGB225</strain>
    </source>
</reference>
<dbReference type="InterPro" id="IPR038666">
    <property type="entry name" value="SSP1_head-tail_sf"/>
</dbReference>
<dbReference type="OrthoDB" id="7478737at2"/>
<dbReference type="InterPro" id="IPR008767">
    <property type="entry name" value="Phage_SPP1_head-tail_adaptor"/>
</dbReference>
<comment type="caution">
    <text evidence="1">The sequence shown here is derived from an EMBL/GenBank/DDBJ whole genome shotgun (WGS) entry which is preliminary data.</text>
</comment>
<dbReference type="RefSeq" id="WP_036481031.1">
    <property type="nucleotide sequence ID" value="NZ_JMQM01000001.1"/>
</dbReference>
<dbReference type="Pfam" id="PF05521">
    <property type="entry name" value="Phage_HCP"/>
    <property type="match status" value="1"/>
</dbReference>
<protein>
    <submittedName>
        <fullName evidence="1">Putative Phage head-tail adaptor</fullName>
    </submittedName>
</protein>
<proteinExistence type="predicted"/>
<dbReference type="EMBL" id="JMQM01000001">
    <property type="protein sequence ID" value="KFB10336.1"/>
    <property type="molecule type" value="Genomic_DNA"/>
</dbReference>
<dbReference type="Proteomes" id="UP000053675">
    <property type="component" value="Unassembled WGS sequence"/>
</dbReference>
<gene>
    <name evidence="1" type="ORF">EL18_01367</name>
</gene>
<evidence type="ECO:0000313" key="2">
    <source>
        <dbReference type="Proteomes" id="UP000053675"/>
    </source>
</evidence>
<dbReference type="Gene3D" id="2.40.10.270">
    <property type="entry name" value="Bacteriophage SPP1 head-tail adaptor protein"/>
    <property type="match status" value="1"/>
</dbReference>
<dbReference type="PATRIC" id="fig|472175.3.peg.1381"/>
<dbReference type="eggNOG" id="COG5614">
    <property type="taxonomic scope" value="Bacteria"/>
</dbReference>
<accession>A0A084UBK0</accession>
<dbReference type="NCBIfam" id="TIGR01563">
    <property type="entry name" value="gp16_SPP1"/>
    <property type="match status" value="1"/>
</dbReference>